<dbReference type="EMBL" id="CAJNNV010016043">
    <property type="protein sequence ID" value="CAE8604088.1"/>
    <property type="molecule type" value="Genomic_DNA"/>
</dbReference>
<gene>
    <name evidence="1" type="ORF">PGLA1383_LOCUS22275</name>
</gene>
<accession>A0A813EYH9</accession>
<evidence type="ECO:0000313" key="1">
    <source>
        <dbReference type="EMBL" id="CAE8604088.1"/>
    </source>
</evidence>
<comment type="caution">
    <text evidence="1">The sequence shown here is derived from an EMBL/GenBank/DDBJ whole genome shotgun (WGS) entry which is preliminary data.</text>
</comment>
<proteinExistence type="predicted"/>
<name>A0A813EYH9_POLGL</name>
<organism evidence="1 2">
    <name type="scientific">Polarella glacialis</name>
    <name type="common">Dinoflagellate</name>
    <dbReference type="NCBI Taxonomy" id="89957"/>
    <lineage>
        <taxon>Eukaryota</taxon>
        <taxon>Sar</taxon>
        <taxon>Alveolata</taxon>
        <taxon>Dinophyceae</taxon>
        <taxon>Suessiales</taxon>
        <taxon>Suessiaceae</taxon>
        <taxon>Polarella</taxon>
    </lineage>
</organism>
<feature type="non-terminal residue" evidence="1">
    <location>
        <position position="1"/>
    </location>
</feature>
<dbReference type="Gene3D" id="2.60.120.620">
    <property type="entry name" value="q2cbj1_9rhob like domain"/>
    <property type="match status" value="1"/>
</dbReference>
<keyword evidence="2" id="KW-1185">Reference proteome</keyword>
<sequence length="253" mass="27922">RERERERERKRKRERFPFHCQQLRRQCSRHPFSLLVGVALTDSEHDERPTKEDLGRRKHISDFRHLGQGVRVLICGSKASEGEDVLSGNLCVWPGSHIDLRRPPGIRICDRNADIPSLLALGAPLAGYEGLGQESYPQSDALSAAAARGPGYFGRPVPLKLRAGDCVILHPHTAHAAAPRYIPVGIRAMAYFRLHPRAASDASKDDEDKADEETCAQVFFDLPAVADALGGPDTLWSSVLRAFMSGGRASLEN</sequence>
<protein>
    <recommendedName>
        <fullName evidence="3">Phytanoyl-CoA dioxygenase</fullName>
    </recommendedName>
</protein>
<dbReference type="OrthoDB" id="4421at2759"/>
<dbReference type="AlphaFoldDB" id="A0A813EYH9"/>
<reference evidence="1" key="1">
    <citation type="submission" date="2021-02" db="EMBL/GenBank/DDBJ databases">
        <authorList>
            <person name="Dougan E. K."/>
            <person name="Rhodes N."/>
            <person name="Thang M."/>
            <person name="Chan C."/>
        </authorList>
    </citation>
    <scope>NUCLEOTIDE SEQUENCE</scope>
</reference>
<dbReference type="Proteomes" id="UP000654075">
    <property type="component" value="Unassembled WGS sequence"/>
</dbReference>
<evidence type="ECO:0000313" key="2">
    <source>
        <dbReference type="Proteomes" id="UP000654075"/>
    </source>
</evidence>
<dbReference type="SUPFAM" id="SSF51197">
    <property type="entry name" value="Clavaminate synthase-like"/>
    <property type="match status" value="1"/>
</dbReference>
<evidence type="ECO:0008006" key="3">
    <source>
        <dbReference type="Google" id="ProtNLM"/>
    </source>
</evidence>